<dbReference type="EMBL" id="SNRW01004930">
    <property type="protein sequence ID" value="KAA6386178.1"/>
    <property type="molecule type" value="Genomic_DNA"/>
</dbReference>
<name>A0A5J4VU75_9EUKA</name>
<protein>
    <submittedName>
        <fullName evidence="1">Uncharacterized protein</fullName>
    </submittedName>
</protein>
<proteinExistence type="predicted"/>
<dbReference type="Proteomes" id="UP000324800">
    <property type="component" value="Unassembled WGS sequence"/>
</dbReference>
<sequence length="99" mass="11090">MAGRLIFGYKMSQAAGGEAPRGGRLSARSAIDPSIAKKSQMIMFLYIQEQGRMHVPRKAAIRHIREKHIQEDTWNIIKVVNSISVLNLDARKCSNLTVL</sequence>
<comment type="caution">
    <text evidence="1">The sequence shown here is derived from an EMBL/GenBank/DDBJ whole genome shotgun (WGS) entry which is preliminary data.</text>
</comment>
<accession>A0A5J4VU75</accession>
<dbReference type="AlphaFoldDB" id="A0A5J4VU75"/>
<gene>
    <name evidence="1" type="ORF">EZS28_018297</name>
</gene>
<organism evidence="1 2">
    <name type="scientific">Streblomastix strix</name>
    <dbReference type="NCBI Taxonomy" id="222440"/>
    <lineage>
        <taxon>Eukaryota</taxon>
        <taxon>Metamonada</taxon>
        <taxon>Preaxostyla</taxon>
        <taxon>Oxymonadida</taxon>
        <taxon>Streblomastigidae</taxon>
        <taxon>Streblomastix</taxon>
    </lineage>
</organism>
<evidence type="ECO:0000313" key="2">
    <source>
        <dbReference type="Proteomes" id="UP000324800"/>
    </source>
</evidence>
<reference evidence="1 2" key="1">
    <citation type="submission" date="2019-03" db="EMBL/GenBank/DDBJ databases">
        <title>Single cell metagenomics reveals metabolic interactions within the superorganism composed of flagellate Streblomastix strix and complex community of Bacteroidetes bacteria on its surface.</title>
        <authorList>
            <person name="Treitli S.C."/>
            <person name="Kolisko M."/>
            <person name="Husnik F."/>
            <person name="Keeling P."/>
            <person name="Hampl V."/>
        </authorList>
    </citation>
    <scope>NUCLEOTIDE SEQUENCE [LARGE SCALE GENOMIC DNA]</scope>
    <source>
        <strain evidence="1">ST1C</strain>
    </source>
</reference>
<evidence type="ECO:0000313" key="1">
    <source>
        <dbReference type="EMBL" id="KAA6386178.1"/>
    </source>
</evidence>